<dbReference type="SUPFAM" id="SSF53448">
    <property type="entry name" value="Nucleotide-diphospho-sugar transferases"/>
    <property type="match status" value="1"/>
</dbReference>
<dbReference type="Proteomes" id="UP001589836">
    <property type="component" value="Unassembled WGS sequence"/>
</dbReference>
<dbReference type="EMBL" id="JBHLTP010000011">
    <property type="protein sequence ID" value="MFC0524548.1"/>
    <property type="molecule type" value="Genomic_DNA"/>
</dbReference>
<dbReference type="Pfam" id="PF00535">
    <property type="entry name" value="Glycos_transf_2"/>
    <property type="match status" value="1"/>
</dbReference>
<dbReference type="RefSeq" id="WP_377349308.1">
    <property type="nucleotide sequence ID" value="NZ_JBHLTP010000011.1"/>
</dbReference>
<proteinExistence type="predicted"/>
<keyword evidence="2" id="KW-0328">Glycosyltransferase</keyword>
<reference evidence="2 3" key="1">
    <citation type="submission" date="2024-09" db="EMBL/GenBank/DDBJ databases">
        <authorList>
            <person name="Sun Q."/>
            <person name="Mori K."/>
        </authorList>
    </citation>
    <scope>NUCLEOTIDE SEQUENCE [LARGE SCALE GENOMIC DNA]</scope>
    <source>
        <strain evidence="2 3">NCAIM B.02529</strain>
    </source>
</reference>
<evidence type="ECO:0000313" key="3">
    <source>
        <dbReference type="Proteomes" id="UP001589836"/>
    </source>
</evidence>
<evidence type="ECO:0000259" key="1">
    <source>
        <dbReference type="Pfam" id="PF00535"/>
    </source>
</evidence>
<accession>A0ABV6LQM7</accession>
<sequence>MCILNPIVSVILTSYNKPSTVGKAIESVLSQTLQNFELWIMDDHSSSETKAILQRYVSDKRVHLVDSGIADHLRYQTTRYATLINEALPRTKGKYITYLTDDNLFKSTRFKRMVNVLESRPSTEVVYSKQQVIHLDEHGSVTKKFIRHTNGKLRNPVGLVDHCSIMHTRGIAEKVFHRFGSYWDDGPENWYNGDAAFWKRLTNFTLFHPIPEILDVAYKDTQSFQHLYQFIPEDIPTGVIIQTPSSELYRVENGTRRLISPEIMQDLHYNQNKIVVVPAPFLFKYPEGAPINRSVFTNSSTFPDMHLIKSASSPTVYMYQKGKKHPLPNEEVFYEFHFNWNEIVNVSDHLLLTIPTGAPITSLHQGVSILPDGVLFRHHQQYYVSNQQALCPIHAQVAERLHYPTGHSVVLSTHQISSIPIGEEIRWNVSFR</sequence>
<comment type="caution">
    <text evidence="2">The sequence shown here is derived from an EMBL/GenBank/DDBJ whole genome shotgun (WGS) entry which is preliminary data.</text>
</comment>
<organism evidence="2 3">
    <name type="scientific">Pontibacillus salicampi</name>
    <dbReference type="NCBI Taxonomy" id="1449801"/>
    <lineage>
        <taxon>Bacteria</taxon>
        <taxon>Bacillati</taxon>
        <taxon>Bacillota</taxon>
        <taxon>Bacilli</taxon>
        <taxon>Bacillales</taxon>
        <taxon>Bacillaceae</taxon>
        <taxon>Pontibacillus</taxon>
    </lineage>
</organism>
<dbReference type="GO" id="GO:0016757">
    <property type="term" value="F:glycosyltransferase activity"/>
    <property type="evidence" value="ECO:0007669"/>
    <property type="project" value="UniProtKB-KW"/>
</dbReference>
<protein>
    <submittedName>
        <fullName evidence="2">Glycosyltransferase</fullName>
        <ecNumber evidence="2">2.4.-.-</ecNumber>
    </submittedName>
</protein>
<dbReference type="InterPro" id="IPR050834">
    <property type="entry name" value="Glycosyltransf_2"/>
</dbReference>
<dbReference type="InterPro" id="IPR001173">
    <property type="entry name" value="Glyco_trans_2-like"/>
</dbReference>
<dbReference type="InterPro" id="IPR029044">
    <property type="entry name" value="Nucleotide-diphossugar_trans"/>
</dbReference>
<dbReference type="Gene3D" id="3.90.550.10">
    <property type="entry name" value="Spore Coat Polysaccharide Biosynthesis Protein SpsA, Chain A"/>
    <property type="match status" value="1"/>
</dbReference>
<feature type="domain" description="Glycosyltransferase 2-like" evidence="1">
    <location>
        <begin position="9"/>
        <end position="157"/>
    </location>
</feature>
<gene>
    <name evidence="2" type="ORF">ACFFGV_13310</name>
</gene>
<evidence type="ECO:0000313" key="2">
    <source>
        <dbReference type="EMBL" id="MFC0524548.1"/>
    </source>
</evidence>
<dbReference type="PANTHER" id="PTHR43685:SF2">
    <property type="entry name" value="GLYCOSYLTRANSFERASE 2-LIKE DOMAIN-CONTAINING PROTEIN"/>
    <property type="match status" value="1"/>
</dbReference>
<keyword evidence="2" id="KW-0808">Transferase</keyword>
<keyword evidence="3" id="KW-1185">Reference proteome</keyword>
<dbReference type="PANTHER" id="PTHR43685">
    <property type="entry name" value="GLYCOSYLTRANSFERASE"/>
    <property type="match status" value="1"/>
</dbReference>
<name>A0ABV6LQM7_9BACI</name>
<dbReference type="EC" id="2.4.-.-" evidence="2"/>